<keyword evidence="4 7" id="KW-1133">Transmembrane helix</keyword>
<feature type="transmembrane region" description="Helical" evidence="7">
    <location>
        <begin position="205"/>
        <end position="223"/>
    </location>
</feature>
<feature type="transmembrane region" description="Helical" evidence="7">
    <location>
        <begin position="179"/>
        <end position="199"/>
    </location>
</feature>
<dbReference type="SUPFAM" id="SSF161111">
    <property type="entry name" value="Cation efflux protein transmembrane domain-like"/>
    <property type="match status" value="1"/>
</dbReference>
<protein>
    <submittedName>
        <fullName evidence="9">CDF family Co(II)/Ni(II) efflux transporter DmeF</fullName>
    </submittedName>
</protein>
<dbReference type="InterPro" id="IPR045316">
    <property type="entry name" value="Msc2-like"/>
</dbReference>
<reference evidence="10" key="1">
    <citation type="journal article" date="2019" name="Int. J. Syst. Evol. Microbiol.">
        <title>The Global Catalogue of Microorganisms (GCM) 10K type strain sequencing project: providing services to taxonomists for standard genome sequencing and annotation.</title>
        <authorList>
            <consortium name="The Broad Institute Genomics Platform"/>
            <consortium name="The Broad Institute Genome Sequencing Center for Infectious Disease"/>
            <person name="Wu L."/>
            <person name="Ma J."/>
        </authorList>
    </citation>
    <scope>NUCLEOTIDE SEQUENCE [LARGE SCALE GENOMIC DNA]</scope>
    <source>
        <strain evidence="10">KACC 11588</strain>
    </source>
</reference>
<gene>
    <name evidence="9" type="primary">dmeF</name>
    <name evidence="9" type="ORF">ACFPOC_12020</name>
</gene>
<organism evidence="9 10">
    <name type="scientific">Rubellimicrobium aerolatum</name>
    <dbReference type="NCBI Taxonomy" id="490979"/>
    <lineage>
        <taxon>Bacteria</taxon>
        <taxon>Pseudomonadati</taxon>
        <taxon>Pseudomonadota</taxon>
        <taxon>Alphaproteobacteria</taxon>
        <taxon>Rhodobacterales</taxon>
        <taxon>Roseobacteraceae</taxon>
        <taxon>Rubellimicrobium</taxon>
    </lineage>
</organism>
<keyword evidence="6 7" id="KW-0472">Membrane</keyword>
<dbReference type="InterPro" id="IPR002524">
    <property type="entry name" value="Cation_efflux"/>
</dbReference>
<comment type="subcellular location">
    <subcellularLocation>
        <location evidence="1">Membrane</location>
        <topology evidence="1">Multi-pass membrane protein</topology>
    </subcellularLocation>
</comment>
<evidence type="ECO:0000313" key="9">
    <source>
        <dbReference type="EMBL" id="MFC5567134.1"/>
    </source>
</evidence>
<evidence type="ECO:0000256" key="5">
    <source>
        <dbReference type="ARBA" id="ARBA00023065"/>
    </source>
</evidence>
<dbReference type="NCBIfam" id="NF033827">
    <property type="entry name" value="CDF_efflux_DmeF"/>
    <property type="match status" value="1"/>
</dbReference>
<dbReference type="Proteomes" id="UP001596056">
    <property type="component" value="Unassembled WGS sequence"/>
</dbReference>
<dbReference type="PANTHER" id="PTHR45755:SF4">
    <property type="entry name" value="ZINC TRANSPORTER 7"/>
    <property type="match status" value="1"/>
</dbReference>
<dbReference type="PANTHER" id="PTHR45755">
    <property type="match status" value="1"/>
</dbReference>
<dbReference type="InterPro" id="IPR058533">
    <property type="entry name" value="Cation_efflux_TM"/>
</dbReference>
<keyword evidence="5" id="KW-0406">Ion transport</keyword>
<comment type="caution">
    <text evidence="9">The sequence shown here is derived from an EMBL/GenBank/DDBJ whole genome shotgun (WGS) entry which is preliminary data.</text>
</comment>
<evidence type="ECO:0000259" key="8">
    <source>
        <dbReference type="Pfam" id="PF01545"/>
    </source>
</evidence>
<evidence type="ECO:0000256" key="7">
    <source>
        <dbReference type="SAM" id="Phobius"/>
    </source>
</evidence>
<evidence type="ECO:0000256" key="1">
    <source>
        <dbReference type="ARBA" id="ARBA00004141"/>
    </source>
</evidence>
<dbReference type="NCBIfam" id="TIGR01297">
    <property type="entry name" value="CDF"/>
    <property type="match status" value="1"/>
</dbReference>
<sequence length="307" mass="31959">MSAPADLDGLRHEHVFLGRSHDANAHRTLAVVGLTAAMMVGEIVAGWLTGSMALLADGVHMATHAGALGVAAAAYAFVRRHARNPRFTFGTGKVGDLAGFSSALLLGVVAFGIAVESVLRVLEPRPVIFGTAILVAVIGLAVNFLSALLLGHGHGHEQDHGHHAHGPLGHEGDNNLRAAYLHVLADALTSVLAIVALIAGRTLGWLWIDPAVGLLGAVVIARWSGGLMRDSALVLLDATDPALEAEVRGQVEGAGDARITDLHLWRVGPEAHAAIVSVAGQVDGDAVRARLKPIHELAHVTVEVRQS</sequence>
<feature type="transmembrane region" description="Helical" evidence="7">
    <location>
        <begin position="61"/>
        <end position="78"/>
    </location>
</feature>
<accession>A0ABW0SE42</accession>
<keyword evidence="2" id="KW-0813">Transport</keyword>
<evidence type="ECO:0000313" key="10">
    <source>
        <dbReference type="Proteomes" id="UP001596056"/>
    </source>
</evidence>
<evidence type="ECO:0000256" key="2">
    <source>
        <dbReference type="ARBA" id="ARBA00022448"/>
    </source>
</evidence>
<evidence type="ECO:0000256" key="3">
    <source>
        <dbReference type="ARBA" id="ARBA00022692"/>
    </source>
</evidence>
<keyword evidence="3 7" id="KW-0812">Transmembrane</keyword>
<evidence type="ECO:0000256" key="6">
    <source>
        <dbReference type="ARBA" id="ARBA00023136"/>
    </source>
</evidence>
<feature type="transmembrane region" description="Helical" evidence="7">
    <location>
        <begin position="127"/>
        <end position="150"/>
    </location>
</feature>
<dbReference type="Gene3D" id="1.20.1510.10">
    <property type="entry name" value="Cation efflux protein transmembrane domain"/>
    <property type="match status" value="1"/>
</dbReference>
<keyword evidence="10" id="KW-1185">Reference proteome</keyword>
<dbReference type="InterPro" id="IPR027469">
    <property type="entry name" value="Cation_efflux_TMD_sf"/>
</dbReference>
<proteinExistence type="predicted"/>
<evidence type="ECO:0000256" key="4">
    <source>
        <dbReference type="ARBA" id="ARBA00022989"/>
    </source>
</evidence>
<dbReference type="Pfam" id="PF01545">
    <property type="entry name" value="Cation_efflux"/>
    <property type="match status" value="1"/>
</dbReference>
<dbReference type="RefSeq" id="WP_209842195.1">
    <property type="nucleotide sequence ID" value="NZ_JAGGJP010000014.1"/>
</dbReference>
<feature type="domain" description="Cation efflux protein transmembrane" evidence="8">
    <location>
        <begin position="30"/>
        <end position="236"/>
    </location>
</feature>
<dbReference type="EMBL" id="JBHSNA010000011">
    <property type="protein sequence ID" value="MFC5567134.1"/>
    <property type="molecule type" value="Genomic_DNA"/>
</dbReference>
<feature type="transmembrane region" description="Helical" evidence="7">
    <location>
        <begin position="98"/>
        <end position="115"/>
    </location>
</feature>
<name>A0ABW0SE42_9RHOB</name>
<feature type="transmembrane region" description="Helical" evidence="7">
    <location>
        <begin position="29"/>
        <end position="49"/>
    </location>
</feature>